<dbReference type="SUPFAM" id="SSF53335">
    <property type="entry name" value="S-adenosyl-L-methionine-dependent methyltransferases"/>
    <property type="match status" value="1"/>
</dbReference>
<dbReference type="InterPro" id="IPR019410">
    <property type="entry name" value="Methyltransf_16"/>
</dbReference>
<keyword evidence="1" id="KW-0963">Cytoplasm</keyword>
<evidence type="ECO:0000256" key="1">
    <source>
        <dbReference type="ARBA" id="ARBA00022490"/>
    </source>
</evidence>
<evidence type="ECO:0000313" key="7">
    <source>
        <dbReference type="Proteomes" id="UP001165063"/>
    </source>
</evidence>
<dbReference type="GO" id="GO:0005737">
    <property type="term" value="C:cytoplasm"/>
    <property type="evidence" value="ECO:0007669"/>
    <property type="project" value="TreeGrafter"/>
</dbReference>
<dbReference type="EMBL" id="BSXU01002701">
    <property type="protein sequence ID" value="GMG39150.1"/>
    <property type="molecule type" value="Genomic_DNA"/>
</dbReference>
<feature type="compositionally biased region" description="Acidic residues" evidence="5">
    <location>
        <begin position="1"/>
        <end position="12"/>
    </location>
</feature>
<dbReference type="GO" id="GO:0032259">
    <property type="term" value="P:methylation"/>
    <property type="evidence" value="ECO:0007669"/>
    <property type="project" value="UniProtKB-KW"/>
</dbReference>
<organism evidence="6 7">
    <name type="scientific">Ambrosiozyma monospora</name>
    <name type="common">Yeast</name>
    <name type="synonym">Endomycopsis monosporus</name>
    <dbReference type="NCBI Taxonomy" id="43982"/>
    <lineage>
        <taxon>Eukaryota</taxon>
        <taxon>Fungi</taxon>
        <taxon>Dikarya</taxon>
        <taxon>Ascomycota</taxon>
        <taxon>Saccharomycotina</taxon>
        <taxon>Pichiomycetes</taxon>
        <taxon>Pichiales</taxon>
        <taxon>Pichiaceae</taxon>
        <taxon>Ambrosiozyma</taxon>
    </lineage>
</organism>
<dbReference type="PANTHER" id="PTHR14614:SF10">
    <property type="entry name" value="PROTEIN N-TERMINAL AND LYSINE N-METHYLTRANSFERASE EFM7"/>
    <property type="match status" value="1"/>
</dbReference>
<evidence type="ECO:0000256" key="3">
    <source>
        <dbReference type="ARBA" id="ARBA00022679"/>
    </source>
</evidence>
<gene>
    <name evidence="6" type="ORF">Amon01_000510800</name>
</gene>
<dbReference type="PROSITE" id="PS51560">
    <property type="entry name" value="SAM_MT_NNT1"/>
    <property type="match status" value="1"/>
</dbReference>
<dbReference type="OrthoDB" id="46564at2759"/>
<feature type="region of interest" description="Disordered" evidence="5">
    <location>
        <begin position="1"/>
        <end position="60"/>
    </location>
</feature>
<dbReference type="PANTHER" id="PTHR14614">
    <property type="entry name" value="HEPATOCELLULAR CARCINOMA-ASSOCIATED ANTIGEN"/>
    <property type="match status" value="1"/>
</dbReference>
<keyword evidence="4" id="KW-0949">S-adenosyl-L-methionine</keyword>
<reference evidence="6" key="1">
    <citation type="submission" date="2023-04" db="EMBL/GenBank/DDBJ databases">
        <title>Ambrosiozyma monospora NBRC 1965.</title>
        <authorList>
            <person name="Ichikawa N."/>
            <person name="Sato H."/>
            <person name="Tonouchi N."/>
        </authorList>
    </citation>
    <scope>NUCLEOTIDE SEQUENCE</scope>
    <source>
        <strain evidence="6">NBRC 1965</strain>
    </source>
</reference>
<feature type="compositionally biased region" description="Basic and acidic residues" evidence="5">
    <location>
        <begin position="21"/>
        <end position="30"/>
    </location>
</feature>
<name>A0A9W7DGK7_AMBMO</name>
<comment type="caution">
    <text evidence="6">The sequence shown here is derived from an EMBL/GenBank/DDBJ whole genome shotgun (WGS) entry which is preliminary data.</text>
</comment>
<sequence>MSQPQSDDEEDNLLLSSIFHDPQDDQEAKPKPGHITTYTPITTTTTTTTTSSSSSSSPGLPSTIKINLIHSSPLYGHILTHACLYTAHYLETHCATLVKNKTVLEVGAGGALPSVLCSLLGAQMVVCSDYPDYELVQNLSYNLNVLNGIARDRARGVGYIWGNSYDVLLDALNCVDEDDDDEEEEEKVSGIVGKKDQERKDKFDLIILSDVIFNHSEHYKLLQTCKDLIQPLRTNETKTTTETKTETKTKTKIPRSGGQILVAFSPHRPKLFDADMDFFNKAASDEFKFDVEFVELTMWEPLFKDDLDESTKELRSRVYFYVLHPTW</sequence>
<dbReference type="InterPro" id="IPR025784">
    <property type="entry name" value="EFM7"/>
</dbReference>
<proteinExistence type="predicted"/>
<evidence type="ECO:0000313" key="6">
    <source>
        <dbReference type="EMBL" id="GMG39150.1"/>
    </source>
</evidence>
<evidence type="ECO:0000256" key="4">
    <source>
        <dbReference type="ARBA" id="ARBA00022691"/>
    </source>
</evidence>
<protein>
    <submittedName>
        <fullName evidence="6">Unnamed protein product</fullName>
    </submittedName>
</protein>
<evidence type="ECO:0000256" key="5">
    <source>
        <dbReference type="SAM" id="MobiDB-lite"/>
    </source>
</evidence>
<dbReference type="Proteomes" id="UP001165063">
    <property type="component" value="Unassembled WGS sequence"/>
</dbReference>
<keyword evidence="2" id="KW-0489">Methyltransferase</keyword>
<dbReference type="InterPro" id="IPR029063">
    <property type="entry name" value="SAM-dependent_MTases_sf"/>
</dbReference>
<keyword evidence="3" id="KW-0808">Transferase</keyword>
<dbReference type="AlphaFoldDB" id="A0A9W7DGK7"/>
<dbReference type="GO" id="GO:0008757">
    <property type="term" value="F:S-adenosylmethionine-dependent methyltransferase activity"/>
    <property type="evidence" value="ECO:0007669"/>
    <property type="project" value="UniProtKB-ARBA"/>
</dbReference>
<accession>A0A9W7DGK7</accession>
<evidence type="ECO:0000256" key="2">
    <source>
        <dbReference type="ARBA" id="ARBA00022603"/>
    </source>
</evidence>
<dbReference type="Gene3D" id="3.40.50.150">
    <property type="entry name" value="Vaccinia Virus protein VP39"/>
    <property type="match status" value="1"/>
</dbReference>
<keyword evidence="7" id="KW-1185">Reference proteome</keyword>
<feature type="compositionally biased region" description="Low complexity" evidence="5">
    <location>
        <begin position="35"/>
        <end position="60"/>
    </location>
</feature>